<name>A0A7W7QW20_9ACTN</name>
<keyword evidence="1" id="KW-1133">Transmembrane helix</keyword>
<feature type="transmembrane region" description="Helical" evidence="1">
    <location>
        <begin position="118"/>
        <end position="136"/>
    </location>
</feature>
<feature type="transmembrane region" description="Helical" evidence="1">
    <location>
        <begin position="12"/>
        <end position="33"/>
    </location>
</feature>
<dbReference type="EMBL" id="JACHJP010000012">
    <property type="protein sequence ID" value="MBB4920186.1"/>
    <property type="molecule type" value="Genomic_DNA"/>
</dbReference>
<keyword evidence="1" id="KW-0812">Transmembrane</keyword>
<evidence type="ECO:0000256" key="1">
    <source>
        <dbReference type="SAM" id="Phobius"/>
    </source>
</evidence>
<keyword evidence="1" id="KW-0472">Membrane</keyword>
<gene>
    <name evidence="2" type="ORF">FHS44_007330</name>
</gene>
<reference evidence="2 3" key="1">
    <citation type="submission" date="2020-08" db="EMBL/GenBank/DDBJ databases">
        <title>Genomic Encyclopedia of Type Strains, Phase III (KMG-III): the genomes of soil and plant-associated and newly described type strains.</title>
        <authorList>
            <person name="Whitman W."/>
        </authorList>
    </citation>
    <scope>NUCLEOTIDE SEQUENCE [LARGE SCALE GENOMIC DNA]</scope>
    <source>
        <strain evidence="2 3">CECT 8840</strain>
    </source>
</reference>
<evidence type="ECO:0000313" key="2">
    <source>
        <dbReference type="EMBL" id="MBB4920186.1"/>
    </source>
</evidence>
<dbReference type="AlphaFoldDB" id="A0A7W7QW20"/>
<accession>A0A7W7QW20</accession>
<proteinExistence type="predicted"/>
<feature type="transmembrane region" description="Helical" evidence="1">
    <location>
        <begin position="87"/>
        <end position="106"/>
    </location>
</feature>
<sequence>MKLIYRLEVKINGWAIALIVYVVAAIASLYPAIRLLFKMTSLNPGGPSFDDASYLSDAAKRQLNQNFQRIQGTLVFWKTQAERYRRFHIYSLAWIGISTISLPILAQAITADPWSKNLMTVVAAHAALTLGLSRSFRVEAHYRAFRNGESDFYDLYRRMLDRPEVFGVTEGDQVKKYLEQVEMVRRVVRAAETDNFPSVEEVAQIGPSVGGVRTP</sequence>
<protein>
    <recommendedName>
        <fullName evidence="4">DUF4231 domain-containing protein</fullName>
    </recommendedName>
</protein>
<comment type="caution">
    <text evidence="2">The sequence shown here is derived from an EMBL/GenBank/DDBJ whole genome shotgun (WGS) entry which is preliminary data.</text>
</comment>
<evidence type="ECO:0000313" key="3">
    <source>
        <dbReference type="Proteomes" id="UP000552644"/>
    </source>
</evidence>
<keyword evidence="3" id="KW-1185">Reference proteome</keyword>
<organism evidence="2 3">
    <name type="scientific">Streptosporangium saharense</name>
    <dbReference type="NCBI Taxonomy" id="1706840"/>
    <lineage>
        <taxon>Bacteria</taxon>
        <taxon>Bacillati</taxon>
        <taxon>Actinomycetota</taxon>
        <taxon>Actinomycetes</taxon>
        <taxon>Streptosporangiales</taxon>
        <taxon>Streptosporangiaceae</taxon>
        <taxon>Streptosporangium</taxon>
    </lineage>
</organism>
<dbReference type="Proteomes" id="UP000552644">
    <property type="component" value="Unassembled WGS sequence"/>
</dbReference>
<dbReference type="RefSeq" id="WP_184723844.1">
    <property type="nucleotide sequence ID" value="NZ_JACHJP010000012.1"/>
</dbReference>
<evidence type="ECO:0008006" key="4">
    <source>
        <dbReference type="Google" id="ProtNLM"/>
    </source>
</evidence>